<feature type="compositionally biased region" description="Low complexity" evidence="7">
    <location>
        <begin position="304"/>
        <end position="313"/>
    </location>
</feature>
<feature type="compositionally biased region" description="Acidic residues" evidence="7">
    <location>
        <begin position="243"/>
        <end position="268"/>
    </location>
</feature>
<evidence type="ECO:0000313" key="9">
    <source>
        <dbReference type="RefSeq" id="XP_030374399.1"/>
    </source>
</evidence>
<feature type="compositionally biased region" description="Low complexity" evidence="7">
    <location>
        <begin position="1"/>
        <end position="12"/>
    </location>
</feature>
<evidence type="ECO:0000256" key="5">
    <source>
        <dbReference type="ARBA" id="ARBA00023242"/>
    </source>
</evidence>
<gene>
    <name evidence="9" type="primary">LOC115623970</name>
</gene>
<dbReference type="GO" id="GO:0003677">
    <property type="term" value="F:DNA binding"/>
    <property type="evidence" value="ECO:0007669"/>
    <property type="project" value="UniProtKB-KW"/>
</dbReference>
<dbReference type="OrthoDB" id="76676at2759"/>
<evidence type="ECO:0000256" key="1">
    <source>
        <dbReference type="ARBA" id="ARBA00004123"/>
    </source>
</evidence>
<feature type="compositionally biased region" description="Basic and acidic residues" evidence="7">
    <location>
        <begin position="166"/>
        <end position="180"/>
    </location>
</feature>
<feature type="region of interest" description="Disordered" evidence="7">
    <location>
        <begin position="166"/>
        <end position="313"/>
    </location>
</feature>
<comment type="subcellular location">
    <subcellularLocation>
        <location evidence="1 6">Nucleus</location>
    </subcellularLocation>
</comment>
<dbReference type="GeneID" id="115623970"/>
<evidence type="ECO:0000256" key="2">
    <source>
        <dbReference type="ARBA" id="ARBA00023015"/>
    </source>
</evidence>
<evidence type="ECO:0000256" key="3">
    <source>
        <dbReference type="ARBA" id="ARBA00023125"/>
    </source>
</evidence>
<keyword evidence="5 6" id="KW-0539">Nucleus</keyword>
<comment type="similarity">
    <text evidence="6">Belongs to the TFIIF alpha subunit family.</text>
</comment>
<sequence>MSEEGAAAAETPSTPPSSPTTSRAGSAKKYKVRLSEADICFVAGLNLDEWENVTLQPENTSNAEMLGDENDGDQPWIVTEGGNDGRMLKGTRETEPQNLYLFMEKKDGYIDAFPIKNWYNFQSISNNKTMSNGELEKVLENRKRSFDASSPTAGVLPKRLRLEEEVMDVREEPMEPKEEPLEQEENAPVNGDSFPKEPKQEPLQQAVNASVVVGDGAERDIATPGEGEDSQTSGRNELLPSSSDEESDSSDDSDNSSSEDELESETESESSHIIRSLDTELFLDGSDIDSTDSNTSSTEDETDSGSSLEDGSS</sequence>
<keyword evidence="8" id="KW-1185">Reference proteome</keyword>
<organism evidence="8 9">
    <name type="scientific">Drosophila lebanonensis</name>
    <name type="common">Fruit fly</name>
    <name type="synonym">Scaptodrosophila lebanonensis</name>
    <dbReference type="NCBI Taxonomy" id="7225"/>
    <lineage>
        <taxon>Eukaryota</taxon>
        <taxon>Metazoa</taxon>
        <taxon>Ecdysozoa</taxon>
        <taxon>Arthropoda</taxon>
        <taxon>Hexapoda</taxon>
        <taxon>Insecta</taxon>
        <taxon>Pterygota</taxon>
        <taxon>Neoptera</taxon>
        <taxon>Endopterygota</taxon>
        <taxon>Diptera</taxon>
        <taxon>Brachycera</taxon>
        <taxon>Muscomorpha</taxon>
        <taxon>Ephydroidea</taxon>
        <taxon>Drosophilidae</taxon>
        <taxon>Scaptodrosophila</taxon>
    </lineage>
</organism>
<dbReference type="Pfam" id="PF05793">
    <property type="entry name" value="TFIIF_alpha"/>
    <property type="match status" value="1"/>
</dbReference>
<evidence type="ECO:0000256" key="4">
    <source>
        <dbReference type="ARBA" id="ARBA00023163"/>
    </source>
</evidence>
<comment type="function">
    <text evidence="6">TFIIF is a general transcription initiation factor that binds to RNA polymerase II and helps to recruit it to the initiation complex in collaboration with TFIIB. It promotes transcription elongation.</text>
</comment>
<dbReference type="Proteomes" id="UP000504634">
    <property type="component" value="Unplaced"/>
</dbReference>
<dbReference type="RefSeq" id="XP_030374399.1">
    <property type="nucleotide sequence ID" value="XM_030518539.1"/>
</dbReference>
<protein>
    <recommendedName>
        <fullName evidence="6">Transcription initiation factor IIF subunit alpha</fullName>
    </recommendedName>
</protein>
<proteinExistence type="inferred from homology"/>
<dbReference type="GO" id="GO:0005634">
    <property type="term" value="C:nucleus"/>
    <property type="evidence" value="ECO:0007669"/>
    <property type="project" value="UniProtKB-SubCell"/>
</dbReference>
<dbReference type="AlphaFoldDB" id="A0A6J2TEH1"/>
<keyword evidence="3 6" id="KW-0238">DNA-binding</keyword>
<keyword evidence="4 6" id="KW-0804">Transcription</keyword>
<dbReference type="InterPro" id="IPR008851">
    <property type="entry name" value="TFIIF-alpha"/>
</dbReference>
<evidence type="ECO:0000256" key="7">
    <source>
        <dbReference type="SAM" id="MobiDB-lite"/>
    </source>
</evidence>
<reference evidence="9" key="1">
    <citation type="submission" date="2025-08" db="UniProtKB">
        <authorList>
            <consortium name="RefSeq"/>
        </authorList>
    </citation>
    <scope>IDENTIFICATION</scope>
    <source>
        <strain evidence="9">11010-0011.00</strain>
        <tissue evidence="9">Whole body</tissue>
    </source>
</reference>
<dbReference type="InterPro" id="IPR011039">
    <property type="entry name" value="TFIIF_interaction"/>
</dbReference>
<feature type="region of interest" description="Disordered" evidence="7">
    <location>
        <begin position="1"/>
        <end position="29"/>
    </location>
</feature>
<accession>A0A6J2TEH1</accession>
<dbReference type="GO" id="GO:0006367">
    <property type="term" value="P:transcription initiation at RNA polymerase II promoter"/>
    <property type="evidence" value="ECO:0007669"/>
    <property type="project" value="InterPro"/>
</dbReference>
<evidence type="ECO:0000256" key="6">
    <source>
        <dbReference type="RuleBase" id="RU366044"/>
    </source>
</evidence>
<evidence type="ECO:0000313" key="8">
    <source>
        <dbReference type="Proteomes" id="UP000504634"/>
    </source>
</evidence>
<dbReference type="GO" id="GO:0032968">
    <property type="term" value="P:positive regulation of transcription elongation by RNA polymerase II"/>
    <property type="evidence" value="ECO:0007669"/>
    <property type="project" value="InterPro"/>
</dbReference>
<name>A0A6J2TEH1_DROLE</name>
<keyword evidence="2 6" id="KW-0805">Transcription regulation</keyword>
<feature type="compositionally biased region" description="Basic and acidic residues" evidence="7">
    <location>
        <begin position="269"/>
        <end position="278"/>
    </location>
</feature>
<dbReference type="SUPFAM" id="SSF50916">
    <property type="entry name" value="Rap30/74 interaction domains"/>
    <property type="match status" value="1"/>
</dbReference>